<dbReference type="PROSITE" id="PS00216">
    <property type="entry name" value="SUGAR_TRANSPORT_1"/>
    <property type="match status" value="1"/>
</dbReference>
<dbReference type="Proteomes" id="UP000694843">
    <property type="component" value="Unplaced"/>
</dbReference>
<feature type="compositionally biased region" description="Basic and acidic residues" evidence="8">
    <location>
        <begin position="132"/>
        <end position="173"/>
    </location>
</feature>
<dbReference type="PANTHER" id="PTHR48021">
    <property type="match status" value="1"/>
</dbReference>
<dbReference type="RefSeq" id="XP_018017869.1">
    <property type="nucleotide sequence ID" value="XM_018162380.2"/>
</dbReference>
<dbReference type="FunFam" id="1.20.1250.20:FF:000218">
    <property type="entry name" value="facilitated trehalose transporter Tret1"/>
    <property type="match status" value="1"/>
</dbReference>
<evidence type="ECO:0000313" key="12">
    <source>
        <dbReference type="RefSeq" id="XP_018017869.1"/>
    </source>
</evidence>
<keyword evidence="3" id="KW-1003">Cell membrane</keyword>
<feature type="transmembrane region" description="Helical" evidence="9">
    <location>
        <begin position="364"/>
        <end position="383"/>
    </location>
</feature>
<keyword evidence="6 9" id="KW-1133">Transmembrane helix</keyword>
<feature type="transmembrane region" description="Helical" evidence="9">
    <location>
        <begin position="389"/>
        <end position="411"/>
    </location>
</feature>
<keyword evidence="5 9" id="KW-0812">Transmembrane</keyword>
<feature type="transmembrane region" description="Helical" evidence="9">
    <location>
        <begin position="568"/>
        <end position="594"/>
    </location>
</feature>
<comment type="subcellular location">
    <subcellularLocation>
        <location evidence="1">Cell membrane</location>
        <topology evidence="1">Multi-pass membrane protein</topology>
    </subcellularLocation>
</comment>
<evidence type="ECO:0000256" key="3">
    <source>
        <dbReference type="ARBA" id="ARBA00022475"/>
    </source>
</evidence>
<feature type="domain" description="Major facilitator superfamily (MFS) profile" evidence="10">
    <location>
        <begin position="226"/>
        <end position="662"/>
    </location>
</feature>
<dbReference type="Pfam" id="PF00083">
    <property type="entry name" value="Sugar_tr"/>
    <property type="match status" value="1"/>
</dbReference>
<feature type="transmembrane region" description="Helical" evidence="9">
    <location>
        <begin position="639"/>
        <end position="658"/>
    </location>
</feature>
<proteinExistence type="predicted"/>
<dbReference type="InterPro" id="IPR005829">
    <property type="entry name" value="Sugar_transporter_CS"/>
</dbReference>
<keyword evidence="7 9" id="KW-0472">Membrane</keyword>
<dbReference type="PANTHER" id="PTHR48021:SF34">
    <property type="entry name" value="FACILITATED TREHALOSE TRANSPORTER TRET1-2 HOMOLOG-LIKE PROTEIN"/>
    <property type="match status" value="1"/>
</dbReference>
<dbReference type="AlphaFoldDB" id="A0A8B7NVR7"/>
<evidence type="ECO:0000256" key="1">
    <source>
        <dbReference type="ARBA" id="ARBA00004651"/>
    </source>
</evidence>
<dbReference type="KEGG" id="hazt:108674433"/>
<evidence type="ECO:0000256" key="7">
    <source>
        <dbReference type="ARBA" id="ARBA00023136"/>
    </source>
</evidence>
<name>A0A8B7NVR7_HYAAZ</name>
<keyword evidence="2" id="KW-0813">Transport</keyword>
<protein>
    <submittedName>
        <fullName evidence="12">Facilitated trehalose transporter Tret1</fullName>
    </submittedName>
</protein>
<dbReference type="InterPro" id="IPR050549">
    <property type="entry name" value="MFS_Trehalose_Transporter"/>
</dbReference>
<gene>
    <name evidence="12" type="primary">LOC108674433</name>
</gene>
<dbReference type="PROSITE" id="PS50850">
    <property type="entry name" value="MFS"/>
    <property type="match status" value="1"/>
</dbReference>
<feature type="transmembrane region" description="Helical" evidence="9">
    <location>
        <begin position="471"/>
        <end position="492"/>
    </location>
</feature>
<feature type="compositionally biased region" description="Basic and acidic residues" evidence="8">
    <location>
        <begin position="182"/>
        <end position="196"/>
    </location>
</feature>
<dbReference type="SUPFAM" id="SSF103473">
    <property type="entry name" value="MFS general substrate transporter"/>
    <property type="match status" value="1"/>
</dbReference>
<feature type="transmembrane region" description="Helical" evidence="9">
    <location>
        <begin position="606"/>
        <end position="627"/>
    </location>
</feature>
<dbReference type="OrthoDB" id="6339427at2759"/>
<evidence type="ECO:0000313" key="11">
    <source>
        <dbReference type="Proteomes" id="UP000694843"/>
    </source>
</evidence>
<evidence type="ECO:0000256" key="4">
    <source>
        <dbReference type="ARBA" id="ARBA00022597"/>
    </source>
</evidence>
<evidence type="ECO:0000256" key="8">
    <source>
        <dbReference type="SAM" id="MobiDB-lite"/>
    </source>
</evidence>
<evidence type="ECO:0000256" key="9">
    <source>
        <dbReference type="SAM" id="Phobius"/>
    </source>
</evidence>
<feature type="region of interest" description="Disordered" evidence="8">
    <location>
        <begin position="1"/>
        <end position="196"/>
    </location>
</feature>
<sequence length="688" mass="77111">MQSSSGHEGGVTLQKTVPLTDVDFGEGEPYLDNDEDVRYLGRLRQQKERKKRAVSKMESENTYDNTDAVFPSTSKDGDANVNEQEVEDKDSLDDGENSESSVSDDGSEELSESGSVQDNKKSSAKVQSVSERLSRDALSLKRHQLRDVHTLRGDKDRGRRDDRRSRKLDDRGTKNQSKSKSKRDESRRRVGDPRKSFKASHELYGEEYPTKFTLPPRSPTFSFRSTIDLLPSSHRRQGLRQQIIVTFSCCLGPLACGFAMAYIFAIHPGIILGIDIGVWRTYTYLLGCIGGGLFSGLLVNMGRKMTMLFTMTPFALSWLAVIFATDVWMLLLFHATAGACTGLTLVLAQVYVAEVSTPGVRGGISCASLLAFQVGSLLCYSLGNVMVWRHLAAVGMGITLPFFVAVVLCMPESPRFLVHVRPNDALATLQWLRGFEGDVMDEYRDIADSSETDRWSIDLDDLSRPTFWRPLLLSCGLMFFYSMTGVASFGTYATELFADVSYYPINVAHYINTTIIIVGIVIASILVDQIGRKLVLLLSITIMAASAFTIGLFMFLKDYNRVESYFEYQWAAEVFCVVLFTFAHGVGMAPISWITMGEVFGPRHKWIGVTFSSMVFWASMIGVDVIFQHLRHAVLTGGIFWFHCVMCVTGYIFVLLCFRELKEQRIDDITKSFTKKHDSLMDTFIARP</sequence>
<feature type="transmembrane region" description="Helical" evidence="9">
    <location>
        <begin position="243"/>
        <end position="270"/>
    </location>
</feature>
<evidence type="ECO:0000256" key="6">
    <source>
        <dbReference type="ARBA" id="ARBA00022989"/>
    </source>
</evidence>
<dbReference type="GO" id="GO:0022857">
    <property type="term" value="F:transmembrane transporter activity"/>
    <property type="evidence" value="ECO:0007669"/>
    <property type="project" value="InterPro"/>
</dbReference>
<dbReference type="InterPro" id="IPR005828">
    <property type="entry name" value="MFS_sugar_transport-like"/>
</dbReference>
<feature type="compositionally biased region" description="Acidic residues" evidence="8">
    <location>
        <begin position="84"/>
        <end position="97"/>
    </location>
</feature>
<feature type="transmembrane region" description="Helical" evidence="9">
    <location>
        <begin position="534"/>
        <end position="556"/>
    </location>
</feature>
<evidence type="ECO:0000256" key="5">
    <source>
        <dbReference type="ARBA" id="ARBA00022692"/>
    </source>
</evidence>
<feature type="transmembrane region" description="Helical" evidence="9">
    <location>
        <begin position="507"/>
        <end position="527"/>
    </location>
</feature>
<dbReference type="InterPro" id="IPR036259">
    <property type="entry name" value="MFS_trans_sf"/>
</dbReference>
<feature type="transmembrane region" description="Helical" evidence="9">
    <location>
        <begin position="331"/>
        <end position="352"/>
    </location>
</feature>
<dbReference type="Gene3D" id="1.20.1250.20">
    <property type="entry name" value="MFS general substrate transporter like domains"/>
    <property type="match status" value="1"/>
</dbReference>
<dbReference type="GeneID" id="108674433"/>
<keyword evidence="4" id="KW-0762">Sugar transport</keyword>
<organism evidence="11 12">
    <name type="scientific">Hyalella azteca</name>
    <name type="common">Amphipod</name>
    <dbReference type="NCBI Taxonomy" id="294128"/>
    <lineage>
        <taxon>Eukaryota</taxon>
        <taxon>Metazoa</taxon>
        <taxon>Ecdysozoa</taxon>
        <taxon>Arthropoda</taxon>
        <taxon>Crustacea</taxon>
        <taxon>Multicrustacea</taxon>
        <taxon>Malacostraca</taxon>
        <taxon>Eumalacostraca</taxon>
        <taxon>Peracarida</taxon>
        <taxon>Amphipoda</taxon>
        <taxon>Senticaudata</taxon>
        <taxon>Talitrida</taxon>
        <taxon>Talitroidea</taxon>
        <taxon>Hyalellidae</taxon>
        <taxon>Hyalella</taxon>
    </lineage>
</organism>
<feature type="compositionally biased region" description="Acidic residues" evidence="8">
    <location>
        <begin position="23"/>
        <end position="35"/>
    </location>
</feature>
<dbReference type="GO" id="GO:0005886">
    <property type="term" value="C:plasma membrane"/>
    <property type="evidence" value="ECO:0007669"/>
    <property type="project" value="UniProtKB-SubCell"/>
</dbReference>
<keyword evidence="11" id="KW-1185">Reference proteome</keyword>
<evidence type="ECO:0000256" key="2">
    <source>
        <dbReference type="ARBA" id="ARBA00022448"/>
    </source>
</evidence>
<reference evidence="12" key="1">
    <citation type="submission" date="2025-08" db="UniProtKB">
        <authorList>
            <consortium name="RefSeq"/>
        </authorList>
    </citation>
    <scope>IDENTIFICATION</scope>
    <source>
        <tissue evidence="12">Whole organism</tissue>
    </source>
</reference>
<dbReference type="InterPro" id="IPR020846">
    <property type="entry name" value="MFS_dom"/>
</dbReference>
<accession>A0A8B7NVR7</accession>
<evidence type="ECO:0000259" key="10">
    <source>
        <dbReference type="PROSITE" id="PS50850"/>
    </source>
</evidence>
<feature type="transmembrane region" description="Helical" evidence="9">
    <location>
        <begin position="282"/>
        <end position="299"/>
    </location>
</feature>
<feature type="transmembrane region" description="Helical" evidence="9">
    <location>
        <begin position="306"/>
        <end position="325"/>
    </location>
</feature>